<evidence type="ECO:0000313" key="2">
    <source>
        <dbReference type="EMBL" id="GAA0810585.1"/>
    </source>
</evidence>
<keyword evidence="3" id="KW-1185">Reference proteome</keyword>
<feature type="signal peptide" evidence="1">
    <location>
        <begin position="1"/>
        <end position="18"/>
    </location>
</feature>
<feature type="chain" id="PRO_5045271849" description="DUF2799 domain-containing protein" evidence="1">
    <location>
        <begin position="19"/>
        <end position="146"/>
    </location>
</feature>
<dbReference type="EMBL" id="BAAAFA010000001">
    <property type="protein sequence ID" value="GAA0810585.1"/>
    <property type="molecule type" value="Genomic_DNA"/>
</dbReference>
<sequence>MKKIIVAIIAALSLSACQSTTETTQTTIDCTNDWNTVGYEVALSGKSVRTFNRYEEQCQSALTETAKSNYLDGYTKGIVEYCTYEKGFDRAESGLPDNQICPFELRKEFERGYIAGGRALVEKKDQVRKQAELADARQAQKSGGLK</sequence>
<comment type="caution">
    <text evidence="2">The sequence shown here is derived from an EMBL/GenBank/DDBJ whole genome shotgun (WGS) entry which is preliminary data.</text>
</comment>
<dbReference type="InterPro" id="IPR021242">
    <property type="entry name" value="DUF2799"/>
</dbReference>
<dbReference type="RefSeq" id="WP_343813820.1">
    <property type="nucleotide sequence ID" value="NZ_BAAAFA010000001.1"/>
</dbReference>
<accession>A0ABN1L2E5</accession>
<protein>
    <recommendedName>
        <fullName evidence="4">DUF2799 domain-containing protein</fullName>
    </recommendedName>
</protein>
<organism evidence="2 3">
    <name type="scientific">Colwellia asteriadis</name>
    <dbReference type="NCBI Taxonomy" id="517723"/>
    <lineage>
        <taxon>Bacteria</taxon>
        <taxon>Pseudomonadati</taxon>
        <taxon>Pseudomonadota</taxon>
        <taxon>Gammaproteobacteria</taxon>
        <taxon>Alteromonadales</taxon>
        <taxon>Colwelliaceae</taxon>
        <taxon>Colwellia</taxon>
    </lineage>
</organism>
<reference evidence="2 3" key="1">
    <citation type="journal article" date="2019" name="Int. J. Syst. Evol. Microbiol.">
        <title>The Global Catalogue of Microorganisms (GCM) 10K type strain sequencing project: providing services to taxonomists for standard genome sequencing and annotation.</title>
        <authorList>
            <consortium name="The Broad Institute Genomics Platform"/>
            <consortium name="The Broad Institute Genome Sequencing Center for Infectious Disease"/>
            <person name="Wu L."/>
            <person name="Ma J."/>
        </authorList>
    </citation>
    <scope>NUCLEOTIDE SEQUENCE [LARGE SCALE GENOMIC DNA]</scope>
    <source>
        <strain evidence="2 3">JCM 15608</strain>
    </source>
</reference>
<dbReference type="PROSITE" id="PS51257">
    <property type="entry name" value="PROKAR_LIPOPROTEIN"/>
    <property type="match status" value="1"/>
</dbReference>
<evidence type="ECO:0008006" key="4">
    <source>
        <dbReference type="Google" id="ProtNLM"/>
    </source>
</evidence>
<proteinExistence type="predicted"/>
<evidence type="ECO:0000256" key="1">
    <source>
        <dbReference type="SAM" id="SignalP"/>
    </source>
</evidence>
<dbReference type="Proteomes" id="UP001500021">
    <property type="component" value="Unassembled WGS sequence"/>
</dbReference>
<name>A0ABN1L2E5_9GAMM</name>
<gene>
    <name evidence="2" type="ORF">GCM10009111_01750</name>
</gene>
<dbReference type="Pfam" id="PF10973">
    <property type="entry name" value="DUF2799"/>
    <property type="match status" value="1"/>
</dbReference>
<keyword evidence="1" id="KW-0732">Signal</keyword>
<evidence type="ECO:0000313" key="3">
    <source>
        <dbReference type="Proteomes" id="UP001500021"/>
    </source>
</evidence>